<feature type="domain" description="Major facilitator superfamily (MFS) profile" evidence="6">
    <location>
        <begin position="19"/>
        <end position="423"/>
    </location>
</feature>
<evidence type="ECO:0000256" key="5">
    <source>
        <dbReference type="SAM" id="Phobius"/>
    </source>
</evidence>
<dbReference type="EMBL" id="JAUTWS010000039">
    <property type="protein sequence ID" value="MDO9712074.1"/>
    <property type="molecule type" value="Genomic_DNA"/>
</dbReference>
<keyword evidence="2 5" id="KW-0812">Transmembrane</keyword>
<sequence length="438" mass="46680">MAVELHGRTPRIVRTQRIALALLVLSGVVNYIDRATLAVANPLIREELGLSVGDMGLLLSAFLWAYAFSQLPVGALVDRLGPRKMLAAGLGLWSLAQAAGGFVTSFAQFFAARVVLGIGEAPQFPTAARVSRDWFNPRDRGTATGIWNCSSTLGTAISVPLLTFLMLWVGWRWMFIVMGVLGIAVAALAYVVYRNPSEVALTREERAHLTEGDTTGETSHLTLAEWRRLFAYRTTWGMLLGFFGAIYILWIYASWLPAYLQMERHMSIARTGWVAAIPFVFGVLGSLLGGRITDVLARRGMRPIDSRKWPMAISLAGTGVFTALAAWMPSDAVAIGCISVAMFLCYVSTATGWALVSVAAPANCTASLGAMQNFGGYLGGALAPAVTGFIAEASGSFTPALLVGAVLCIVCAVAYATIIRDPIPAAELDPAGVVAPAE</sequence>
<feature type="transmembrane region" description="Helical" evidence="5">
    <location>
        <begin position="267"/>
        <end position="288"/>
    </location>
</feature>
<keyword evidence="3 5" id="KW-1133">Transmembrane helix</keyword>
<dbReference type="PANTHER" id="PTHR11662:SF446">
    <property type="entry name" value="SODIUM-DEPENDENT PHOSPHATE TRANSPORT PROTEIN 1, CHLOROPLASTIC"/>
    <property type="match status" value="1"/>
</dbReference>
<reference evidence="7 8" key="1">
    <citation type="submission" date="2023-08" db="EMBL/GenBank/DDBJ databases">
        <title>The draft genome sequence of Paracraurococcus sp. LOR1-02.</title>
        <authorList>
            <person name="Kingkaew E."/>
            <person name="Tanasupawat S."/>
        </authorList>
    </citation>
    <scope>NUCLEOTIDE SEQUENCE [LARGE SCALE GENOMIC DNA]</scope>
    <source>
        <strain evidence="7 8">LOR1-02</strain>
    </source>
</reference>
<evidence type="ECO:0000259" key="6">
    <source>
        <dbReference type="PROSITE" id="PS50850"/>
    </source>
</evidence>
<dbReference type="PIRSF" id="PIRSF002808">
    <property type="entry name" value="Hexose_phosphate_transp"/>
    <property type="match status" value="1"/>
</dbReference>
<evidence type="ECO:0000256" key="3">
    <source>
        <dbReference type="ARBA" id="ARBA00022989"/>
    </source>
</evidence>
<gene>
    <name evidence="7" type="ORF">Q7A36_27270</name>
</gene>
<dbReference type="PANTHER" id="PTHR11662">
    <property type="entry name" value="SOLUTE CARRIER FAMILY 17"/>
    <property type="match status" value="1"/>
</dbReference>
<comment type="subcellular location">
    <subcellularLocation>
        <location evidence="1">Membrane</location>
        <topology evidence="1">Multi-pass membrane protein</topology>
    </subcellularLocation>
</comment>
<evidence type="ECO:0000313" key="8">
    <source>
        <dbReference type="Proteomes" id="UP001243009"/>
    </source>
</evidence>
<dbReference type="CDD" id="cd17319">
    <property type="entry name" value="MFS_ExuT_GudP_like"/>
    <property type="match status" value="1"/>
</dbReference>
<feature type="transmembrane region" description="Helical" evidence="5">
    <location>
        <begin position="374"/>
        <end position="391"/>
    </location>
</feature>
<dbReference type="InterPro" id="IPR000849">
    <property type="entry name" value="Sugar_P_transporter"/>
</dbReference>
<evidence type="ECO:0000256" key="1">
    <source>
        <dbReference type="ARBA" id="ARBA00004141"/>
    </source>
</evidence>
<feature type="transmembrane region" description="Helical" evidence="5">
    <location>
        <begin position="173"/>
        <end position="193"/>
    </location>
</feature>
<dbReference type="InterPro" id="IPR036259">
    <property type="entry name" value="MFS_trans_sf"/>
</dbReference>
<proteinExistence type="predicted"/>
<dbReference type="PROSITE" id="PS50850">
    <property type="entry name" value="MFS"/>
    <property type="match status" value="1"/>
</dbReference>
<feature type="transmembrane region" description="Helical" evidence="5">
    <location>
        <begin position="236"/>
        <end position="255"/>
    </location>
</feature>
<organism evidence="7 8">
    <name type="scientific">Paracraurococcus lichenis</name>
    <dbReference type="NCBI Taxonomy" id="3064888"/>
    <lineage>
        <taxon>Bacteria</taxon>
        <taxon>Pseudomonadati</taxon>
        <taxon>Pseudomonadota</taxon>
        <taxon>Alphaproteobacteria</taxon>
        <taxon>Acetobacterales</taxon>
        <taxon>Roseomonadaceae</taxon>
        <taxon>Paracraurococcus</taxon>
    </lineage>
</organism>
<feature type="transmembrane region" description="Helical" evidence="5">
    <location>
        <begin position="56"/>
        <end position="77"/>
    </location>
</feature>
<evidence type="ECO:0000313" key="7">
    <source>
        <dbReference type="EMBL" id="MDO9712074.1"/>
    </source>
</evidence>
<evidence type="ECO:0000256" key="4">
    <source>
        <dbReference type="ARBA" id="ARBA00023136"/>
    </source>
</evidence>
<feature type="transmembrane region" description="Helical" evidence="5">
    <location>
        <begin position="397"/>
        <end position="418"/>
    </location>
</feature>
<evidence type="ECO:0000256" key="2">
    <source>
        <dbReference type="ARBA" id="ARBA00022692"/>
    </source>
</evidence>
<keyword evidence="8" id="KW-1185">Reference proteome</keyword>
<feature type="transmembrane region" description="Helical" evidence="5">
    <location>
        <begin position="309"/>
        <end position="327"/>
    </location>
</feature>
<feature type="transmembrane region" description="Helical" evidence="5">
    <location>
        <begin position="333"/>
        <end position="362"/>
    </location>
</feature>
<dbReference type="Proteomes" id="UP001243009">
    <property type="component" value="Unassembled WGS sequence"/>
</dbReference>
<dbReference type="InterPro" id="IPR020846">
    <property type="entry name" value="MFS_dom"/>
</dbReference>
<accession>A0ABT9E7C4</accession>
<dbReference type="Pfam" id="PF07690">
    <property type="entry name" value="MFS_1"/>
    <property type="match status" value="1"/>
</dbReference>
<protein>
    <submittedName>
        <fullName evidence="7">MFS transporter</fullName>
    </submittedName>
</protein>
<keyword evidence="4 5" id="KW-0472">Membrane</keyword>
<dbReference type="Gene3D" id="1.20.1250.20">
    <property type="entry name" value="MFS general substrate transporter like domains"/>
    <property type="match status" value="2"/>
</dbReference>
<dbReference type="SUPFAM" id="SSF103473">
    <property type="entry name" value="MFS general substrate transporter"/>
    <property type="match status" value="1"/>
</dbReference>
<comment type="caution">
    <text evidence="7">The sequence shown here is derived from an EMBL/GenBank/DDBJ whole genome shotgun (WGS) entry which is preliminary data.</text>
</comment>
<name>A0ABT9E7C4_9PROT</name>
<dbReference type="InterPro" id="IPR050382">
    <property type="entry name" value="MFS_Na/Anion_cotransporter"/>
</dbReference>
<dbReference type="InterPro" id="IPR011701">
    <property type="entry name" value="MFS"/>
</dbReference>
<dbReference type="RefSeq" id="WP_305106931.1">
    <property type="nucleotide sequence ID" value="NZ_JAUTWS010000039.1"/>
</dbReference>